<keyword evidence="2" id="KW-1185">Reference proteome</keyword>
<accession>A0AAV7NDL8</accession>
<sequence length="119" mass="12427">MRAALIPSGAAGPGAPSDLAGGWRGPEFGHVLRPRLAAGWGRLRTGGAAAGLELDTDLLGALGSGGNVLRPGVRGLPNRVLARPFAFRSLAMLLRETYHLTSERMILVMGLDKPSHPPD</sequence>
<organism evidence="1 2">
    <name type="scientific">Pleurodeles waltl</name>
    <name type="common">Iberian ribbed newt</name>
    <dbReference type="NCBI Taxonomy" id="8319"/>
    <lineage>
        <taxon>Eukaryota</taxon>
        <taxon>Metazoa</taxon>
        <taxon>Chordata</taxon>
        <taxon>Craniata</taxon>
        <taxon>Vertebrata</taxon>
        <taxon>Euteleostomi</taxon>
        <taxon>Amphibia</taxon>
        <taxon>Batrachia</taxon>
        <taxon>Caudata</taxon>
        <taxon>Salamandroidea</taxon>
        <taxon>Salamandridae</taxon>
        <taxon>Pleurodelinae</taxon>
        <taxon>Pleurodeles</taxon>
    </lineage>
</organism>
<dbReference type="EMBL" id="JANPWB010000012">
    <property type="protein sequence ID" value="KAJ1112774.1"/>
    <property type="molecule type" value="Genomic_DNA"/>
</dbReference>
<dbReference type="AlphaFoldDB" id="A0AAV7NDL8"/>
<gene>
    <name evidence="1" type="ORF">NDU88_001035</name>
</gene>
<evidence type="ECO:0000313" key="2">
    <source>
        <dbReference type="Proteomes" id="UP001066276"/>
    </source>
</evidence>
<protein>
    <submittedName>
        <fullName evidence="1">Uncharacterized protein</fullName>
    </submittedName>
</protein>
<name>A0AAV7NDL8_PLEWA</name>
<comment type="caution">
    <text evidence="1">The sequence shown here is derived from an EMBL/GenBank/DDBJ whole genome shotgun (WGS) entry which is preliminary data.</text>
</comment>
<evidence type="ECO:0000313" key="1">
    <source>
        <dbReference type="EMBL" id="KAJ1112774.1"/>
    </source>
</evidence>
<proteinExistence type="predicted"/>
<reference evidence="1" key="1">
    <citation type="journal article" date="2022" name="bioRxiv">
        <title>Sequencing and chromosome-scale assembly of the giantPleurodeles waltlgenome.</title>
        <authorList>
            <person name="Brown T."/>
            <person name="Elewa A."/>
            <person name="Iarovenko S."/>
            <person name="Subramanian E."/>
            <person name="Araus A.J."/>
            <person name="Petzold A."/>
            <person name="Susuki M."/>
            <person name="Suzuki K.-i.T."/>
            <person name="Hayashi T."/>
            <person name="Toyoda A."/>
            <person name="Oliveira C."/>
            <person name="Osipova E."/>
            <person name="Leigh N.D."/>
            <person name="Simon A."/>
            <person name="Yun M.H."/>
        </authorList>
    </citation>
    <scope>NUCLEOTIDE SEQUENCE</scope>
    <source>
        <strain evidence="1">20211129_DDA</strain>
        <tissue evidence="1">Liver</tissue>
    </source>
</reference>
<dbReference type="Proteomes" id="UP001066276">
    <property type="component" value="Chromosome 8"/>
</dbReference>